<feature type="domain" description="4Fe-4S ferredoxin-type" evidence="5">
    <location>
        <begin position="69"/>
        <end position="100"/>
    </location>
</feature>
<sequence length="251" mass="28172">MNIKELEKLRNEGVDSLPSEERRTFLKAGLAITGVFLGGKVLSLTAAKDAHAAIGLPPKTSGFPYKPHYSMVIRQNRCVDCERCKEACAKTNDVPSYGYRTTILEQLRIVGPAETETIFMPVLCNHCNRPPCVRVCPTRATYKDKKTGIVMMDYKKCIGCKTCMAACPYNARYFKEENRAIDKCNFCYDTRLSKGMKDTACVAACPADVRVFGDLSDPESEVYKLVHKPDRLVWVLRPETGALPNVYYMND</sequence>
<dbReference type="GO" id="GO:0051539">
    <property type="term" value="F:4 iron, 4 sulfur cluster binding"/>
    <property type="evidence" value="ECO:0007669"/>
    <property type="project" value="UniProtKB-KW"/>
</dbReference>
<dbReference type="PANTHER" id="PTHR43177">
    <property type="entry name" value="PROTEIN NRFC"/>
    <property type="match status" value="1"/>
</dbReference>
<dbReference type="InterPro" id="IPR050954">
    <property type="entry name" value="ET_IronSulfur_Cluster-Binding"/>
</dbReference>
<dbReference type="GO" id="GO:0046872">
    <property type="term" value="F:metal ion binding"/>
    <property type="evidence" value="ECO:0007669"/>
    <property type="project" value="UniProtKB-KW"/>
</dbReference>
<keyword evidence="3" id="KW-0408">Iron</keyword>
<evidence type="ECO:0000256" key="1">
    <source>
        <dbReference type="ARBA" id="ARBA00022485"/>
    </source>
</evidence>
<dbReference type="InterPro" id="IPR017900">
    <property type="entry name" value="4Fe4S_Fe_S_CS"/>
</dbReference>
<reference evidence="6" key="1">
    <citation type="submission" date="2020-12" db="EMBL/GenBank/DDBJ databases">
        <title>Desulfobium dissulfuricans gen. nov., sp. nov., a novel mesophilic, sulfate-reducing bacterium isolated from a deep-sea hydrothermal vent.</title>
        <authorList>
            <person name="Hashimoto Y."/>
            <person name="Tame A."/>
            <person name="Sawayama S."/>
            <person name="Miyazaki J."/>
            <person name="Takai K."/>
            <person name="Nakagawa S."/>
        </authorList>
    </citation>
    <scope>NUCLEOTIDE SEQUENCE</scope>
    <source>
        <strain evidence="6">GF1</strain>
    </source>
</reference>
<dbReference type="Pfam" id="PF13247">
    <property type="entry name" value="Fer4_11"/>
    <property type="match status" value="1"/>
</dbReference>
<dbReference type="PROSITE" id="PS51379">
    <property type="entry name" value="4FE4S_FER_2"/>
    <property type="match status" value="3"/>
</dbReference>
<evidence type="ECO:0000259" key="5">
    <source>
        <dbReference type="PROSITE" id="PS51379"/>
    </source>
</evidence>
<organism evidence="6 7">
    <name type="scientific">Desulfolithobacter dissulfuricans</name>
    <dbReference type="NCBI Taxonomy" id="2795293"/>
    <lineage>
        <taxon>Bacteria</taxon>
        <taxon>Pseudomonadati</taxon>
        <taxon>Thermodesulfobacteriota</taxon>
        <taxon>Desulfobulbia</taxon>
        <taxon>Desulfobulbales</taxon>
        <taxon>Desulfobulbaceae</taxon>
        <taxon>Desulfolithobacter</taxon>
    </lineage>
</organism>
<evidence type="ECO:0000313" key="6">
    <source>
        <dbReference type="EMBL" id="BCO08570.1"/>
    </source>
</evidence>
<accession>A0A915U9N9</accession>
<feature type="domain" description="4Fe-4S ferredoxin-type" evidence="5">
    <location>
        <begin position="115"/>
        <end position="146"/>
    </location>
</feature>
<gene>
    <name evidence="6" type="primary">ttrB_3</name>
    <name evidence="6" type="ORF">GF1_09460</name>
</gene>
<evidence type="ECO:0000256" key="3">
    <source>
        <dbReference type="ARBA" id="ARBA00023004"/>
    </source>
</evidence>
<dbReference type="PANTHER" id="PTHR43177:SF3">
    <property type="entry name" value="PROTEIN NRFC HOMOLOG"/>
    <property type="match status" value="1"/>
</dbReference>
<evidence type="ECO:0000256" key="4">
    <source>
        <dbReference type="ARBA" id="ARBA00023014"/>
    </source>
</evidence>
<dbReference type="Gene3D" id="3.30.70.20">
    <property type="match status" value="2"/>
</dbReference>
<dbReference type="CDD" id="cd10551">
    <property type="entry name" value="PsrB"/>
    <property type="match status" value="1"/>
</dbReference>
<dbReference type="AlphaFoldDB" id="A0A915U9N9"/>
<protein>
    <submittedName>
        <fullName evidence="6">Tetrathionate reductase subunit B</fullName>
    </submittedName>
</protein>
<dbReference type="KEGG" id="ddu:GF1_09460"/>
<dbReference type="Proteomes" id="UP001063350">
    <property type="component" value="Chromosome"/>
</dbReference>
<evidence type="ECO:0000313" key="7">
    <source>
        <dbReference type="Proteomes" id="UP001063350"/>
    </source>
</evidence>
<dbReference type="SUPFAM" id="SSF54862">
    <property type="entry name" value="4Fe-4S ferredoxins"/>
    <property type="match status" value="1"/>
</dbReference>
<keyword evidence="2" id="KW-0479">Metal-binding</keyword>
<keyword evidence="7" id="KW-1185">Reference proteome</keyword>
<dbReference type="EMBL" id="AP024233">
    <property type="protein sequence ID" value="BCO08570.1"/>
    <property type="molecule type" value="Genomic_DNA"/>
</dbReference>
<keyword evidence="4" id="KW-0411">Iron-sulfur</keyword>
<feature type="domain" description="4Fe-4S ferredoxin-type" evidence="5">
    <location>
        <begin position="148"/>
        <end position="177"/>
    </location>
</feature>
<dbReference type="InterPro" id="IPR017896">
    <property type="entry name" value="4Fe4S_Fe-S-bd"/>
</dbReference>
<name>A0A915U9N9_9BACT</name>
<dbReference type="PROSITE" id="PS00198">
    <property type="entry name" value="4FE4S_FER_1"/>
    <property type="match status" value="1"/>
</dbReference>
<keyword evidence="1" id="KW-0004">4Fe-4S</keyword>
<proteinExistence type="predicted"/>
<dbReference type="RefSeq" id="WP_267928474.1">
    <property type="nucleotide sequence ID" value="NZ_AP024233.1"/>
</dbReference>
<evidence type="ECO:0000256" key="2">
    <source>
        <dbReference type="ARBA" id="ARBA00022723"/>
    </source>
</evidence>